<protein>
    <submittedName>
        <fullName evidence="6">AcrR family transcriptional regulator</fullName>
    </submittedName>
</protein>
<dbReference type="InterPro" id="IPR036271">
    <property type="entry name" value="Tet_transcr_reg_TetR-rel_C_sf"/>
</dbReference>
<sequence>MTNDDHAGDELPRSLELLWGRRERPRRGPRPGLSLEQIVQAAIELADAEGLGQVSMSRVAERVGFTTMSLYRYVEGKDELLMLMQETAGAMPQAAASSAGETAEEGWRAGLERWARDHLQTFRRHPWLLEVPISGPPVTPNGLTWMDRGLRALDGTGLADGYRLAVVQLLTGYVHGEAHFSRELHRAMGTGAYDPVRYGRLLRKVVDADRYPTLHKMTSTGFFDEIGGYEDAEDFEFGLQRVLDGIEVFIQKHGGHPG</sequence>
<dbReference type="PRINTS" id="PR00455">
    <property type="entry name" value="HTHTETR"/>
</dbReference>
<dbReference type="AlphaFoldDB" id="A0A7W7WNQ5"/>
<dbReference type="InterPro" id="IPR004111">
    <property type="entry name" value="Repressor_TetR_C"/>
</dbReference>
<dbReference type="Gene3D" id="1.10.10.60">
    <property type="entry name" value="Homeodomain-like"/>
    <property type="match status" value="1"/>
</dbReference>
<organism evidence="6 7">
    <name type="scientific">Micromonospora polyrhachis</name>
    <dbReference type="NCBI Taxonomy" id="1282883"/>
    <lineage>
        <taxon>Bacteria</taxon>
        <taxon>Bacillati</taxon>
        <taxon>Actinomycetota</taxon>
        <taxon>Actinomycetes</taxon>
        <taxon>Micromonosporales</taxon>
        <taxon>Micromonosporaceae</taxon>
        <taxon>Micromonospora</taxon>
    </lineage>
</organism>
<accession>A0A7W7WNQ5</accession>
<dbReference type="Pfam" id="PF02909">
    <property type="entry name" value="TetR_C_1"/>
    <property type="match status" value="1"/>
</dbReference>
<evidence type="ECO:0000313" key="6">
    <source>
        <dbReference type="EMBL" id="MBB4957814.1"/>
    </source>
</evidence>
<keyword evidence="3" id="KW-0804">Transcription</keyword>
<comment type="caution">
    <text evidence="6">The sequence shown here is derived from an EMBL/GenBank/DDBJ whole genome shotgun (WGS) entry which is preliminary data.</text>
</comment>
<dbReference type="InterPro" id="IPR001647">
    <property type="entry name" value="HTH_TetR"/>
</dbReference>
<dbReference type="PANTHER" id="PTHR30055:SF151">
    <property type="entry name" value="TRANSCRIPTIONAL REGULATORY PROTEIN"/>
    <property type="match status" value="1"/>
</dbReference>
<reference evidence="6 7" key="1">
    <citation type="submission" date="2020-08" db="EMBL/GenBank/DDBJ databases">
        <title>Sequencing the genomes of 1000 actinobacteria strains.</title>
        <authorList>
            <person name="Klenk H.-P."/>
        </authorList>
    </citation>
    <scope>NUCLEOTIDE SEQUENCE [LARGE SCALE GENOMIC DNA]</scope>
    <source>
        <strain evidence="6 7">DSM 45886</strain>
    </source>
</reference>
<dbReference type="GO" id="GO:0003700">
    <property type="term" value="F:DNA-binding transcription factor activity"/>
    <property type="evidence" value="ECO:0007669"/>
    <property type="project" value="TreeGrafter"/>
</dbReference>
<dbReference type="GO" id="GO:0000976">
    <property type="term" value="F:transcription cis-regulatory region binding"/>
    <property type="evidence" value="ECO:0007669"/>
    <property type="project" value="TreeGrafter"/>
</dbReference>
<dbReference type="InterPro" id="IPR050109">
    <property type="entry name" value="HTH-type_TetR-like_transc_reg"/>
</dbReference>
<dbReference type="Gene3D" id="1.10.357.10">
    <property type="entry name" value="Tetracycline Repressor, domain 2"/>
    <property type="match status" value="1"/>
</dbReference>
<dbReference type="SUPFAM" id="SSF46689">
    <property type="entry name" value="Homeodomain-like"/>
    <property type="match status" value="1"/>
</dbReference>
<gene>
    <name evidence="6" type="ORF">FHR38_001547</name>
</gene>
<dbReference type="EMBL" id="JACHJW010000001">
    <property type="protein sequence ID" value="MBB4957814.1"/>
    <property type="molecule type" value="Genomic_DNA"/>
</dbReference>
<dbReference type="RefSeq" id="WP_184534005.1">
    <property type="nucleotide sequence ID" value="NZ_JACHJW010000001.1"/>
</dbReference>
<proteinExistence type="predicted"/>
<name>A0A7W7WNQ5_9ACTN</name>
<dbReference type="GO" id="GO:0045892">
    <property type="term" value="P:negative regulation of DNA-templated transcription"/>
    <property type="evidence" value="ECO:0007669"/>
    <property type="project" value="InterPro"/>
</dbReference>
<evidence type="ECO:0000256" key="1">
    <source>
        <dbReference type="ARBA" id="ARBA00023015"/>
    </source>
</evidence>
<evidence type="ECO:0000256" key="3">
    <source>
        <dbReference type="ARBA" id="ARBA00023163"/>
    </source>
</evidence>
<dbReference type="InterPro" id="IPR009057">
    <property type="entry name" value="Homeodomain-like_sf"/>
</dbReference>
<dbReference type="PROSITE" id="PS50977">
    <property type="entry name" value="HTH_TETR_2"/>
    <property type="match status" value="1"/>
</dbReference>
<keyword evidence="1" id="KW-0805">Transcription regulation</keyword>
<dbReference type="Proteomes" id="UP000578819">
    <property type="component" value="Unassembled WGS sequence"/>
</dbReference>
<dbReference type="SUPFAM" id="SSF48498">
    <property type="entry name" value="Tetracyclin repressor-like, C-terminal domain"/>
    <property type="match status" value="1"/>
</dbReference>
<dbReference type="Pfam" id="PF00440">
    <property type="entry name" value="TetR_N"/>
    <property type="match status" value="1"/>
</dbReference>
<feature type="DNA-binding region" description="H-T-H motif" evidence="4">
    <location>
        <begin position="55"/>
        <end position="74"/>
    </location>
</feature>
<feature type="domain" description="HTH tetR-type" evidence="5">
    <location>
        <begin position="32"/>
        <end position="92"/>
    </location>
</feature>
<evidence type="ECO:0000256" key="4">
    <source>
        <dbReference type="PROSITE-ProRule" id="PRU00335"/>
    </source>
</evidence>
<dbReference type="PANTHER" id="PTHR30055">
    <property type="entry name" value="HTH-TYPE TRANSCRIPTIONAL REGULATOR RUTR"/>
    <property type="match status" value="1"/>
</dbReference>
<evidence type="ECO:0000313" key="7">
    <source>
        <dbReference type="Proteomes" id="UP000578819"/>
    </source>
</evidence>
<keyword evidence="2 4" id="KW-0238">DNA-binding</keyword>
<evidence type="ECO:0000259" key="5">
    <source>
        <dbReference type="PROSITE" id="PS50977"/>
    </source>
</evidence>
<evidence type="ECO:0000256" key="2">
    <source>
        <dbReference type="ARBA" id="ARBA00023125"/>
    </source>
</evidence>
<keyword evidence="7" id="KW-1185">Reference proteome</keyword>